<dbReference type="PRINTS" id="PR00759">
    <property type="entry name" value="BASICPTASE"/>
</dbReference>
<dbReference type="InterPro" id="IPR020901">
    <property type="entry name" value="Prtase_inh_Kunz-CS"/>
</dbReference>
<dbReference type="FunFam" id="2.60.120.830:FF:000001">
    <property type="entry name" value="A disintegrin and metalloproteinase with thrombospondin motifs 1"/>
    <property type="match status" value="1"/>
</dbReference>
<dbReference type="InterPro" id="IPR010294">
    <property type="entry name" value="ADAMTS_spacer1"/>
</dbReference>
<evidence type="ECO:0000256" key="8">
    <source>
        <dbReference type="ARBA" id="ARBA00023319"/>
    </source>
</evidence>
<feature type="disulfide bond" evidence="11">
    <location>
        <begin position="19"/>
        <end position="55"/>
    </location>
</feature>
<dbReference type="Pfam" id="PF19236">
    <property type="entry name" value="ADAMTS_CR_3"/>
    <property type="match status" value="1"/>
</dbReference>
<dbReference type="GO" id="GO:0006508">
    <property type="term" value="P:proteolysis"/>
    <property type="evidence" value="ECO:0007669"/>
    <property type="project" value="TreeGrafter"/>
</dbReference>
<dbReference type="Pfam" id="PF00014">
    <property type="entry name" value="Kunitz_BPTI"/>
    <property type="match status" value="1"/>
</dbReference>
<feature type="compositionally biased region" description="Polar residues" evidence="12">
    <location>
        <begin position="702"/>
        <end position="720"/>
    </location>
</feature>
<evidence type="ECO:0000256" key="7">
    <source>
        <dbReference type="ARBA" id="ARBA00023157"/>
    </source>
</evidence>
<dbReference type="SMART" id="SM00209">
    <property type="entry name" value="TSP1"/>
    <property type="match status" value="5"/>
</dbReference>
<evidence type="ECO:0000256" key="9">
    <source>
        <dbReference type="ARBA" id="ARBA00061693"/>
    </source>
</evidence>
<dbReference type="GO" id="GO:0030198">
    <property type="term" value="P:extracellular matrix organization"/>
    <property type="evidence" value="ECO:0007669"/>
    <property type="project" value="InterPro"/>
</dbReference>
<dbReference type="PRINTS" id="PR01857">
    <property type="entry name" value="ADAMTSFAMILY"/>
</dbReference>
<dbReference type="FunFam" id="4.10.410.10:FF:000017">
    <property type="entry name" value="papilin isoform X2"/>
    <property type="match status" value="1"/>
</dbReference>
<dbReference type="GO" id="GO:0005576">
    <property type="term" value="C:extracellular region"/>
    <property type="evidence" value="ECO:0007669"/>
    <property type="project" value="UniProtKB-SubCell"/>
</dbReference>
<dbReference type="Proteomes" id="UP000031443">
    <property type="component" value="Unassembled WGS sequence"/>
</dbReference>
<dbReference type="Gene3D" id="4.10.410.10">
    <property type="entry name" value="Pancreatic trypsin inhibitor Kunitz domain"/>
    <property type="match status" value="1"/>
</dbReference>
<evidence type="ECO:0000256" key="12">
    <source>
        <dbReference type="SAM" id="MobiDB-lite"/>
    </source>
</evidence>
<dbReference type="Gene3D" id="2.20.100.10">
    <property type="entry name" value="Thrombospondin type-1 (TSP1) repeat"/>
    <property type="match status" value="5"/>
</dbReference>
<dbReference type="STRING" id="8469.M7BQS2"/>
<comment type="subcellular location">
    <subcellularLocation>
        <location evidence="1">Secreted</location>
    </subcellularLocation>
</comment>
<feature type="non-terminal residue" evidence="14">
    <location>
        <position position="1"/>
    </location>
</feature>
<comment type="similarity">
    <text evidence="9">Belongs to the papilin family.</text>
</comment>
<dbReference type="FunFam" id="2.20.100.10:FF:000005">
    <property type="entry name" value="ADAM metallopeptidase with thrombospondin type 1 motif 9"/>
    <property type="match status" value="3"/>
</dbReference>
<dbReference type="EMBL" id="KB516251">
    <property type="protein sequence ID" value="EMP39569.1"/>
    <property type="molecule type" value="Genomic_DNA"/>
</dbReference>
<dbReference type="InterPro" id="IPR002223">
    <property type="entry name" value="Kunitz_BPTI"/>
</dbReference>
<dbReference type="InterPro" id="IPR036880">
    <property type="entry name" value="Kunitz_BPTI_sf"/>
</dbReference>
<keyword evidence="15" id="KW-1185">Reference proteome</keyword>
<dbReference type="CDD" id="cd22635">
    <property type="entry name" value="Kunitz_papilin"/>
    <property type="match status" value="1"/>
</dbReference>
<dbReference type="AlphaFoldDB" id="M7BQS2"/>
<evidence type="ECO:0000313" key="15">
    <source>
        <dbReference type="Proteomes" id="UP000031443"/>
    </source>
</evidence>
<dbReference type="Pfam" id="PF19030">
    <property type="entry name" value="TSP1_ADAMTS"/>
    <property type="match status" value="4"/>
</dbReference>
<dbReference type="PANTHER" id="PTHR13723:SF281">
    <property type="entry name" value="PAPILIN"/>
    <property type="match status" value="1"/>
</dbReference>
<feature type="disulfide bond" evidence="11">
    <location>
        <begin position="23"/>
        <end position="60"/>
    </location>
</feature>
<evidence type="ECO:0000259" key="13">
    <source>
        <dbReference type="PROSITE" id="PS50279"/>
    </source>
</evidence>
<dbReference type="eggNOG" id="KOG3510">
    <property type="taxonomic scope" value="Eukaryota"/>
</dbReference>
<keyword evidence="6" id="KW-0722">Serine protease inhibitor</keyword>
<dbReference type="GO" id="GO:0004867">
    <property type="term" value="F:serine-type endopeptidase inhibitor activity"/>
    <property type="evidence" value="ECO:0007669"/>
    <property type="project" value="UniProtKB-KW"/>
</dbReference>
<feature type="compositionally biased region" description="Polar residues" evidence="12">
    <location>
        <begin position="644"/>
        <end position="657"/>
    </location>
</feature>
<evidence type="ECO:0000256" key="5">
    <source>
        <dbReference type="ARBA" id="ARBA00022737"/>
    </source>
</evidence>
<feature type="compositionally biased region" description="Polar residues" evidence="12">
    <location>
        <begin position="784"/>
        <end position="794"/>
    </location>
</feature>
<feature type="compositionally biased region" description="Basic residues" evidence="12">
    <location>
        <begin position="622"/>
        <end position="635"/>
    </location>
</feature>
<dbReference type="PROSITE" id="PS50092">
    <property type="entry name" value="TSP1"/>
    <property type="match status" value="5"/>
</dbReference>
<dbReference type="PANTHER" id="PTHR13723">
    <property type="entry name" value="ADAMTS A DISINTEGRIN AND METALLOPROTEASE WITH THROMBOSPONDIN MOTIFS PROTEASE"/>
    <property type="match status" value="1"/>
</dbReference>
<dbReference type="Pfam" id="PF05986">
    <property type="entry name" value="ADAMTS_spacer1"/>
    <property type="match status" value="1"/>
</dbReference>
<accession>M7BQS2</accession>
<keyword evidence="3" id="KW-0646">Protease inhibitor</keyword>
<name>M7BQS2_CHEMY</name>
<dbReference type="PROSITE" id="PS00280">
    <property type="entry name" value="BPTI_KUNITZ_1"/>
    <property type="match status" value="1"/>
</dbReference>
<evidence type="ECO:0000256" key="3">
    <source>
        <dbReference type="ARBA" id="ARBA00022690"/>
    </source>
</evidence>
<dbReference type="GO" id="GO:0005604">
    <property type="term" value="C:basement membrane"/>
    <property type="evidence" value="ECO:0007669"/>
    <property type="project" value="UniProtKB-ARBA"/>
</dbReference>
<evidence type="ECO:0000256" key="1">
    <source>
        <dbReference type="ARBA" id="ARBA00004613"/>
    </source>
</evidence>
<dbReference type="eggNOG" id="KOG4597">
    <property type="taxonomic scope" value="Eukaryota"/>
</dbReference>
<keyword evidence="8" id="KW-0393">Immunoglobulin domain</keyword>
<evidence type="ECO:0000256" key="10">
    <source>
        <dbReference type="ARBA" id="ARBA00074534"/>
    </source>
</evidence>
<dbReference type="SUPFAM" id="SSF57362">
    <property type="entry name" value="BPTI-like"/>
    <property type="match status" value="1"/>
</dbReference>
<protein>
    <recommendedName>
        <fullName evidence="10">Papilin</fullName>
    </recommendedName>
</protein>
<dbReference type="SMART" id="SM00131">
    <property type="entry name" value="KU"/>
    <property type="match status" value="1"/>
</dbReference>
<evidence type="ECO:0000256" key="4">
    <source>
        <dbReference type="ARBA" id="ARBA00022729"/>
    </source>
</evidence>
<feature type="domain" description="BPTI/Kunitz inhibitor" evidence="13">
    <location>
        <begin position="561"/>
        <end position="611"/>
    </location>
</feature>
<keyword evidence="5" id="KW-0677">Repeat</keyword>
<proteinExistence type="inferred from homology"/>
<feature type="disulfide bond" evidence="11">
    <location>
        <begin position="34"/>
        <end position="45"/>
    </location>
</feature>
<dbReference type="InterPro" id="IPR013273">
    <property type="entry name" value="ADAMTS/ADAMTS-like"/>
</dbReference>
<evidence type="ECO:0000256" key="11">
    <source>
        <dbReference type="PIRSR" id="PIRSR613273-3"/>
    </source>
</evidence>
<gene>
    <name evidence="14" type="ORF">UY3_03165</name>
</gene>
<evidence type="ECO:0000256" key="6">
    <source>
        <dbReference type="ARBA" id="ARBA00022900"/>
    </source>
</evidence>
<dbReference type="GO" id="GO:0004222">
    <property type="term" value="F:metalloendopeptidase activity"/>
    <property type="evidence" value="ECO:0007669"/>
    <property type="project" value="TreeGrafter"/>
</dbReference>
<dbReference type="InterPro" id="IPR045371">
    <property type="entry name" value="ADAMTS_CR_3"/>
</dbReference>
<dbReference type="Gene3D" id="2.60.120.830">
    <property type="match status" value="1"/>
</dbReference>
<keyword evidence="2" id="KW-0964">Secreted</keyword>
<organism evidence="14 15">
    <name type="scientific">Chelonia mydas</name>
    <name type="common">Green sea-turtle</name>
    <name type="synonym">Chelonia agassizi</name>
    <dbReference type="NCBI Taxonomy" id="8469"/>
    <lineage>
        <taxon>Eukaryota</taxon>
        <taxon>Metazoa</taxon>
        <taxon>Chordata</taxon>
        <taxon>Craniata</taxon>
        <taxon>Vertebrata</taxon>
        <taxon>Euteleostomi</taxon>
        <taxon>Archelosauria</taxon>
        <taxon>Testudinata</taxon>
        <taxon>Testudines</taxon>
        <taxon>Cryptodira</taxon>
        <taxon>Durocryptodira</taxon>
        <taxon>Americhelydia</taxon>
        <taxon>Chelonioidea</taxon>
        <taxon>Cheloniidae</taxon>
        <taxon>Chelonia</taxon>
    </lineage>
</organism>
<dbReference type="SUPFAM" id="SSF82895">
    <property type="entry name" value="TSP-1 type 1 repeat"/>
    <property type="match status" value="5"/>
</dbReference>
<sequence>RKVKRQIDFWGGWGEWSECSRSCGGGISFRQRRCYSQRTDGGSNCIGPPRNHRLCNIQSCPEGSRDFRAEQCAEFDGTEFQGKRYKWLPYYGAPNKCELNCIPKGENFYYRHKEAVADGTPCEPGKRDVCVEGVCQAVGCDNMLNSAKKEDKCLQCGGDGRACYEVKGTFDVLNLPKGYNQIFIIPMGATSLRIKEVMPSRNFLAIKNVQGEYYLNGHWTIDFSRDLHIASTVVHYDRGSEGDLAPELLHSRGPTTEPLVTELISQEPNQGVQYEYYLPLQGHSSGYSWSYGSWSDCSSECGGGYQSRLMFCTIDNEAYPDYMCRDKPKPANNRTCGLQACPQTKRWKTGEWGACSATCGGGTQTRSVYCMSYNGQGSPGVVDDAKCMAFAEQPRSTQPCNMRQCATWSAGPWSECSASCGEGVQTRTVTCRTELGSETQDFACLTEPKPLLRQPCSKENCIQKIGWHIGVWGLCSKSCDSGIRKRQVICADGDSKFYPPETCKASQPQTPAVLGSCNTQPCYLPQQVPSMQDTTGYDISREYLLTRYYPDSGTAAYPVKCLLPSAQGPCTDWTTRWYFVTAVSKCNRFWYGGCHGNTNNFASEEECMRACQGSTGTSSVGHQHHRGTSHIHSGSHPREGEAQGQPQPSARGTENHSQGGGTRGSFHVVQPGPDSHTAWQGTGLHHRENGWSRTMNVDILPESSQRNGTLVSQRWGSRHSSAPGERRTDQSSQLHGRGETMVSGHSERQLTVNGQVVQHEHEQWRSSSGADTSGVDGLGHRTLPGSTLQRSLYR</sequence>
<dbReference type="Pfam" id="PF00090">
    <property type="entry name" value="TSP_1"/>
    <property type="match status" value="1"/>
</dbReference>
<keyword evidence="4" id="KW-0732">Signal</keyword>
<keyword evidence="7 11" id="KW-1015">Disulfide bond</keyword>
<reference evidence="15" key="1">
    <citation type="journal article" date="2013" name="Nat. Genet.">
        <title>The draft genomes of soft-shell turtle and green sea turtle yield insights into the development and evolution of the turtle-specific body plan.</title>
        <authorList>
            <person name="Wang Z."/>
            <person name="Pascual-Anaya J."/>
            <person name="Zadissa A."/>
            <person name="Li W."/>
            <person name="Niimura Y."/>
            <person name="Huang Z."/>
            <person name="Li C."/>
            <person name="White S."/>
            <person name="Xiong Z."/>
            <person name="Fang D."/>
            <person name="Wang B."/>
            <person name="Ming Y."/>
            <person name="Chen Y."/>
            <person name="Zheng Y."/>
            <person name="Kuraku S."/>
            <person name="Pignatelli M."/>
            <person name="Herrero J."/>
            <person name="Beal K."/>
            <person name="Nozawa M."/>
            <person name="Li Q."/>
            <person name="Wang J."/>
            <person name="Zhang H."/>
            <person name="Yu L."/>
            <person name="Shigenobu S."/>
            <person name="Wang J."/>
            <person name="Liu J."/>
            <person name="Flicek P."/>
            <person name="Searle S."/>
            <person name="Wang J."/>
            <person name="Kuratani S."/>
            <person name="Yin Y."/>
            <person name="Aken B."/>
            <person name="Zhang G."/>
            <person name="Irie N."/>
        </authorList>
    </citation>
    <scope>NUCLEOTIDE SEQUENCE [LARGE SCALE GENOMIC DNA]</scope>
</reference>
<evidence type="ECO:0000256" key="2">
    <source>
        <dbReference type="ARBA" id="ARBA00022525"/>
    </source>
</evidence>
<dbReference type="PROSITE" id="PS50279">
    <property type="entry name" value="BPTI_KUNITZ_2"/>
    <property type="match status" value="1"/>
</dbReference>
<dbReference type="InterPro" id="IPR050439">
    <property type="entry name" value="ADAMTS_ADAMTS-like"/>
</dbReference>
<feature type="compositionally biased region" description="Polar residues" evidence="12">
    <location>
        <begin position="612"/>
        <end position="621"/>
    </location>
</feature>
<dbReference type="InterPro" id="IPR000884">
    <property type="entry name" value="TSP1_rpt"/>
</dbReference>
<dbReference type="InterPro" id="IPR036383">
    <property type="entry name" value="TSP1_rpt_sf"/>
</dbReference>
<feature type="region of interest" description="Disordered" evidence="12">
    <location>
        <begin position="612"/>
        <end position="794"/>
    </location>
</feature>
<dbReference type="FunFam" id="2.20.100.10:FF:000001">
    <property type="entry name" value="semaphorin-5A isoform X1"/>
    <property type="match status" value="1"/>
</dbReference>
<evidence type="ECO:0000313" key="14">
    <source>
        <dbReference type="EMBL" id="EMP39569.1"/>
    </source>
</evidence>